<feature type="region of interest" description="Disordered" evidence="1">
    <location>
        <begin position="51"/>
        <end position="82"/>
    </location>
</feature>
<comment type="caution">
    <text evidence="3">The sequence shown here is derived from an EMBL/GenBank/DDBJ whole genome shotgun (WGS) entry which is preliminary data.</text>
</comment>
<feature type="compositionally biased region" description="Polar residues" evidence="1">
    <location>
        <begin position="51"/>
        <end position="61"/>
    </location>
</feature>
<evidence type="ECO:0000313" key="5">
    <source>
        <dbReference type="Proteomes" id="UP000602510"/>
    </source>
</evidence>
<evidence type="ECO:0000313" key="3">
    <source>
        <dbReference type="EMBL" id="KAF4036122.1"/>
    </source>
</evidence>
<protein>
    <recommendedName>
        <fullName evidence="6">BZIP domain-containing protein</fullName>
    </recommendedName>
</protein>
<evidence type="ECO:0008006" key="6">
    <source>
        <dbReference type="Google" id="ProtNLM"/>
    </source>
</evidence>
<sequence length="417" mass="46108">MHGHRSGSHPSQFVGARVLHFERLAPAARFQVGGQPRPQLWDAMMRGLKNSGLSSGTSSNARLVPPQLGPQQPEEEHENDDDASCAVIVKRSKTNSERGRAFRARRKKYEDDLMTIVDSLRQEVADLGFLRSVRADKVLCSRNSMNGSPVRLAREYFALFERGIPSVRGVGQKRSAMLTAIENGNSDDLFETKQRAFLENAMDPEVQFGEASGPESLLDQWVRYTSYHARMNVVVVGVEVSGDEENPLVTVRSDLHVVFSRETFVNVFPHAADNEELVNKFIGREVVYHGVNRFQFSSQGQILIYDSDVGFVDALVQAGASVSDIVLLMQQARIADECRLGDEGGNNDRIYKPNEDNRGPVEYDTSVRTSEGATDCGDSDADVIISVKNIENDGPNAGKVISPEPINSRHAIDFLLS</sequence>
<evidence type="ECO:0000313" key="2">
    <source>
        <dbReference type="EMBL" id="KAF4034380.1"/>
    </source>
</evidence>
<dbReference type="Proteomes" id="UP000704712">
    <property type="component" value="Unassembled WGS sequence"/>
</dbReference>
<reference evidence="3" key="1">
    <citation type="submission" date="2020-04" db="EMBL/GenBank/DDBJ databases">
        <title>Hybrid Assembly of Korean Phytophthora infestans isolates.</title>
        <authorList>
            <person name="Prokchorchik M."/>
            <person name="Lee Y."/>
            <person name="Seo J."/>
            <person name="Cho J.-H."/>
            <person name="Park Y.-E."/>
            <person name="Jang D.-C."/>
            <person name="Im J.-S."/>
            <person name="Choi J.-G."/>
            <person name="Park H.-J."/>
            <person name="Lee G.-B."/>
            <person name="Lee Y.-G."/>
            <person name="Hong S.-Y."/>
            <person name="Cho K."/>
            <person name="Sohn K.H."/>
        </authorList>
    </citation>
    <scope>NUCLEOTIDE SEQUENCE</scope>
    <source>
        <strain evidence="3">KR_1_A1</strain>
        <strain evidence="4">KR_2_A2</strain>
    </source>
</reference>
<dbReference type="Proteomes" id="UP000602510">
    <property type="component" value="Unassembled WGS sequence"/>
</dbReference>
<dbReference type="EMBL" id="WSZM01000370">
    <property type="protein sequence ID" value="KAF4034380.1"/>
    <property type="molecule type" value="Genomic_DNA"/>
</dbReference>
<dbReference type="AlphaFoldDB" id="A0A833SKS9"/>
<keyword evidence="5" id="KW-1185">Reference proteome</keyword>
<accession>A0A833SKS9</accession>
<evidence type="ECO:0000313" key="4">
    <source>
        <dbReference type="EMBL" id="KAF4141725.1"/>
    </source>
</evidence>
<dbReference type="EMBL" id="JAACNO010001267">
    <property type="protein sequence ID" value="KAF4141725.1"/>
    <property type="molecule type" value="Genomic_DNA"/>
</dbReference>
<proteinExistence type="predicted"/>
<name>A0A833SKS9_PHYIN</name>
<organism evidence="3 5">
    <name type="scientific">Phytophthora infestans</name>
    <name type="common">Potato late blight agent</name>
    <name type="synonym">Botrytis infestans</name>
    <dbReference type="NCBI Taxonomy" id="4787"/>
    <lineage>
        <taxon>Eukaryota</taxon>
        <taxon>Sar</taxon>
        <taxon>Stramenopiles</taxon>
        <taxon>Oomycota</taxon>
        <taxon>Peronosporomycetes</taxon>
        <taxon>Peronosporales</taxon>
        <taxon>Peronosporaceae</taxon>
        <taxon>Phytophthora</taxon>
    </lineage>
</organism>
<dbReference type="EMBL" id="WSZM01000280">
    <property type="protein sequence ID" value="KAF4036122.1"/>
    <property type="molecule type" value="Genomic_DNA"/>
</dbReference>
<gene>
    <name evidence="3" type="ORF">GN244_ATG11830</name>
    <name evidence="2" type="ORF">GN244_ATG13664</name>
    <name evidence="4" type="ORF">GN958_ATG09055</name>
</gene>
<feature type="compositionally biased region" description="Acidic residues" evidence="1">
    <location>
        <begin position="73"/>
        <end position="82"/>
    </location>
</feature>
<evidence type="ECO:0000256" key="1">
    <source>
        <dbReference type="SAM" id="MobiDB-lite"/>
    </source>
</evidence>